<comment type="caution">
    <text evidence="1">The sequence shown here is derived from an EMBL/GenBank/DDBJ whole genome shotgun (WGS) entry which is preliminary data.</text>
</comment>
<gene>
    <name evidence="1" type="ORF">IQ222_01425</name>
</gene>
<evidence type="ECO:0000313" key="2">
    <source>
        <dbReference type="Proteomes" id="UP000597867"/>
    </source>
</evidence>
<protein>
    <submittedName>
        <fullName evidence="1">O-antigen ligase family protein</fullName>
    </submittedName>
</protein>
<organism evidence="1 2">
    <name type="scientific">Dolichospermum flos-aquae LEGE 04289</name>
    <dbReference type="NCBI Taxonomy" id="1828708"/>
    <lineage>
        <taxon>Bacteria</taxon>
        <taxon>Bacillati</taxon>
        <taxon>Cyanobacteriota</taxon>
        <taxon>Cyanophyceae</taxon>
        <taxon>Nostocales</taxon>
        <taxon>Aphanizomenonaceae</taxon>
        <taxon>Dolichospermum</taxon>
    </lineage>
</organism>
<keyword evidence="1" id="KW-0436">Ligase</keyword>
<sequence length="269" mass="30181">MQIASFLSFFLLKPGDNINTQTRLGGEALNPISLGQQSATLMLLSIYIIYNYDQIISLIERILLLFSGLAGLVLLLLSGSRSPIICSIICLVLLFLNIKVRGYKTNKLLIVIIATITVISFVIFLAISSGNSLFLSRILDTLNGNDFDSGKFVQRPELYEIAMQLITDNPILGYGLELPKFGYPHNLILESFLTTGIFGGFLFVIIYSYTFVKALSMIFDKNNTWSWMAIIYVQYAVVIMFSGSLYGSNPFWYLTFAIIGFKKYKIISD</sequence>
<accession>A0ACC5PX02</accession>
<name>A0ACC5PX02_DOLFA</name>
<keyword evidence="2" id="KW-1185">Reference proteome</keyword>
<reference evidence="1" key="1">
    <citation type="submission" date="2020-10" db="EMBL/GenBank/DDBJ databases">
        <authorList>
            <person name="Castelo-Branco R."/>
            <person name="Eusebio N."/>
            <person name="Adriana R."/>
            <person name="Vieira A."/>
            <person name="Brugerolle De Fraissinette N."/>
            <person name="Rezende De Castro R."/>
            <person name="Schneider M.P."/>
            <person name="Vasconcelos V."/>
            <person name="Leao P.N."/>
        </authorList>
    </citation>
    <scope>NUCLEOTIDE SEQUENCE</scope>
    <source>
        <strain evidence="1">LEGE 04289</strain>
    </source>
</reference>
<evidence type="ECO:0000313" key="1">
    <source>
        <dbReference type="EMBL" id="MBE9217490.1"/>
    </source>
</evidence>
<dbReference type="EMBL" id="JADEWF010000003">
    <property type="protein sequence ID" value="MBE9217490.1"/>
    <property type="molecule type" value="Genomic_DNA"/>
</dbReference>
<proteinExistence type="predicted"/>
<dbReference type="Proteomes" id="UP000597867">
    <property type="component" value="Unassembled WGS sequence"/>
</dbReference>